<name>B8KQN2_9GAMM</name>
<protein>
    <submittedName>
        <fullName evidence="2">GGDEF domain protein</fullName>
    </submittedName>
</protein>
<dbReference type="HOGENOM" id="CLU_758214_0_0_6"/>
<reference evidence="3" key="1">
    <citation type="journal article" date="2013" name="BMC Microbiol.">
        <title>Taxonomy and evolution of bacteriochlorophyll a-containing members of the OM60/NOR5 clade of marine gammaproteobacteria: description of Luminiphilus syltensis gen. nov., sp. nov., reclassification of Haliea rubra as Pseudohaliea rubra gen. nov., comb. nov., and emendation of Chromatocurvus halotolerans.</title>
        <authorList>
            <person name="Spring S."/>
            <person name="Riedel T."/>
            <person name="Sproer C."/>
            <person name="Yan S."/>
            <person name="Harder J."/>
            <person name="Fuchs B.M."/>
        </authorList>
    </citation>
    <scope>NUCLEOTIDE SEQUENCE [LARGE SCALE GENOMIC DNA]</scope>
    <source>
        <strain evidence="3">NOR51-B</strain>
    </source>
</reference>
<proteinExistence type="predicted"/>
<evidence type="ECO:0000259" key="1">
    <source>
        <dbReference type="SMART" id="SM00267"/>
    </source>
</evidence>
<dbReference type="eggNOG" id="COG2199">
    <property type="taxonomic scope" value="Bacteria"/>
</dbReference>
<feature type="domain" description="GGDEF" evidence="1">
    <location>
        <begin position="181"/>
        <end position="361"/>
    </location>
</feature>
<dbReference type="InterPro" id="IPR029016">
    <property type="entry name" value="GAF-like_dom_sf"/>
</dbReference>
<dbReference type="InterPro" id="IPR000160">
    <property type="entry name" value="GGDEF_dom"/>
</dbReference>
<evidence type="ECO:0000313" key="2">
    <source>
        <dbReference type="EMBL" id="EED35295.1"/>
    </source>
</evidence>
<dbReference type="Pfam" id="PF00990">
    <property type="entry name" value="GGDEF"/>
    <property type="match status" value="1"/>
</dbReference>
<sequence length="365" mass="39732">MATPVEEITVGLPHEGPSLEDNQDFYEVNQYLLREVSILCRHLISTDSFEEFLHALLLGVGEMFGSAKVEVVIHDPIADLAGYLEDETQFAGRVRLTPDSVEVVSLHSDDPATYLVKAEMSRELGLIRGVDVADHVYVIPLVQGGVLVGSLHCGDTKLHTNATGDPVLMADFGEFIPAILQRVIKIERASRAMLLDPATHISNRAGFVRDLERDLDKARRKSGSVSVVILRLCGIESMGNLSQRHLQEHFLRQVAVLLSGTLRASDCMARLGPVTFAASLVDVEPKMVTEIANRIQSDLNGSLIDDGIGAVVEIVACAGYTTLNVDKEVSESNTLLARMIIETATEAANCLYANDGPVRYADVEL</sequence>
<dbReference type="Proteomes" id="UP000004699">
    <property type="component" value="Unassembled WGS sequence"/>
</dbReference>
<dbReference type="InterPro" id="IPR043128">
    <property type="entry name" value="Rev_trsase/Diguanyl_cyclase"/>
</dbReference>
<gene>
    <name evidence="2" type="ORF">NOR51B_1240</name>
</gene>
<evidence type="ECO:0000313" key="3">
    <source>
        <dbReference type="Proteomes" id="UP000004699"/>
    </source>
</evidence>
<dbReference type="SMART" id="SM00267">
    <property type="entry name" value="GGDEF"/>
    <property type="match status" value="1"/>
</dbReference>
<dbReference type="InterPro" id="IPR029787">
    <property type="entry name" value="Nucleotide_cyclase"/>
</dbReference>
<dbReference type="STRING" id="565045.NOR51B_1240"/>
<dbReference type="EMBL" id="DS999411">
    <property type="protein sequence ID" value="EED35295.1"/>
    <property type="molecule type" value="Genomic_DNA"/>
</dbReference>
<organism evidence="2 3">
    <name type="scientific">Luminiphilus syltensis NOR5-1B</name>
    <dbReference type="NCBI Taxonomy" id="565045"/>
    <lineage>
        <taxon>Bacteria</taxon>
        <taxon>Pseudomonadati</taxon>
        <taxon>Pseudomonadota</taxon>
        <taxon>Gammaproteobacteria</taxon>
        <taxon>Cellvibrionales</taxon>
        <taxon>Halieaceae</taxon>
        <taxon>Luminiphilus</taxon>
    </lineage>
</organism>
<dbReference type="AlphaFoldDB" id="B8KQN2"/>
<dbReference type="RefSeq" id="WP_009020041.1">
    <property type="nucleotide sequence ID" value="NZ_DS999411.1"/>
</dbReference>
<dbReference type="SUPFAM" id="SSF55073">
    <property type="entry name" value="Nucleotide cyclase"/>
    <property type="match status" value="1"/>
</dbReference>
<dbReference type="Gene3D" id="3.30.70.270">
    <property type="match status" value="1"/>
</dbReference>
<dbReference type="Gene3D" id="3.30.450.40">
    <property type="match status" value="1"/>
</dbReference>
<dbReference type="OrthoDB" id="9776960at2"/>
<keyword evidence="3" id="KW-1185">Reference proteome</keyword>
<accession>B8KQN2</accession>